<dbReference type="Proteomes" id="UP001152759">
    <property type="component" value="Chromosome 1"/>
</dbReference>
<name>A0A9P0EXF0_BEMTA</name>
<dbReference type="EMBL" id="OU963862">
    <property type="protein sequence ID" value="CAH0380880.1"/>
    <property type="molecule type" value="Genomic_DNA"/>
</dbReference>
<evidence type="ECO:0000313" key="1">
    <source>
        <dbReference type="EMBL" id="CAH0380880.1"/>
    </source>
</evidence>
<proteinExistence type="predicted"/>
<evidence type="ECO:0000313" key="2">
    <source>
        <dbReference type="Proteomes" id="UP001152759"/>
    </source>
</evidence>
<reference evidence="1" key="1">
    <citation type="submission" date="2021-12" db="EMBL/GenBank/DDBJ databases">
        <authorList>
            <person name="King R."/>
        </authorList>
    </citation>
    <scope>NUCLEOTIDE SEQUENCE</scope>
</reference>
<protein>
    <submittedName>
        <fullName evidence="1">Uncharacterized protein</fullName>
    </submittedName>
</protein>
<keyword evidence="2" id="KW-1185">Reference proteome</keyword>
<accession>A0A9P0EXF0</accession>
<gene>
    <name evidence="1" type="ORF">BEMITA_LOCUS590</name>
</gene>
<dbReference type="AlphaFoldDB" id="A0A9P0EXF0"/>
<sequence>MHSQRKTHSAYKTVGILYALRQTRCGLLGAAAEVKIIKPHYVCSFIIFSFISYEWKALSTQR</sequence>
<organism evidence="1 2">
    <name type="scientific">Bemisia tabaci</name>
    <name type="common">Sweetpotato whitefly</name>
    <name type="synonym">Aleurodes tabaci</name>
    <dbReference type="NCBI Taxonomy" id="7038"/>
    <lineage>
        <taxon>Eukaryota</taxon>
        <taxon>Metazoa</taxon>
        <taxon>Ecdysozoa</taxon>
        <taxon>Arthropoda</taxon>
        <taxon>Hexapoda</taxon>
        <taxon>Insecta</taxon>
        <taxon>Pterygota</taxon>
        <taxon>Neoptera</taxon>
        <taxon>Paraneoptera</taxon>
        <taxon>Hemiptera</taxon>
        <taxon>Sternorrhyncha</taxon>
        <taxon>Aleyrodoidea</taxon>
        <taxon>Aleyrodidae</taxon>
        <taxon>Aleyrodinae</taxon>
        <taxon>Bemisia</taxon>
    </lineage>
</organism>